<reference evidence="1 2" key="1">
    <citation type="submission" date="2019-11" db="EMBL/GenBank/DDBJ databases">
        <title>Winogradskyella ouciana sp. nov., isolated from the hadal seawater of the Mariana Trench.</title>
        <authorList>
            <person name="Liu R."/>
        </authorList>
    </citation>
    <scope>NUCLEOTIDE SEQUENCE [LARGE SCALE GENOMIC DNA]</scope>
    <source>
        <strain evidence="1 2">ZXX205</strain>
    </source>
</reference>
<evidence type="ECO:0000313" key="1">
    <source>
        <dbReference type="EMBL" id="MTE27042.1"/>
    </source>
</evidence>
<dbReference type="RefSeq" id="WP_155089050.1">
    <property type="nucleotide sequence ID" value="NZ_WJYA01000005.1"/>
</dbReference>
<evidence type="ECO:0000313" key="2">
    <source>
        <dbReference type="Proteomes" id="UP000447545"/>
    </source>
</evidence>
<keyword evidence="2" id="KW-1185">Reference proteome</keyword>
<dbReference type="EMBL" id="WJYA01000005">
    <property type="protein sequence ID" value="MTE27042.1"/>
    <property type="molecule type" value="Genomic_DNA"/>
</dbReference>
<accession>A0A7K1GCL4</accession>
<protein>
    <submittedName>
        <fullName evidence="1">Uncharacterized protein</fullName>
    </submittedName>
</protein>
<gene>
    <name evidence="1" type="ORF">F1003_08905</name>
</gene>
<comment type="caution">
    <text evidence="1">The sequence shown here is derived from an EMBL/GenBank/DDBJ whole genome shotgun (WGS) entry which is preliminary data.</text>
</comment>
<dbReference type="AlphaFoldDB" id="A0A7K1GCL4"/>
<sequence length="165" mass="18713">MKFLFSLLTIIMLNESCNSTKEATLNTREAETSVSNKKMQDSIDDQMVIEYRASTRGFFELITIKGDSISFTNDYNIKRINTFAIPAEEKEEFNRLLSELDITTLSELEAPSKTHQYDAAPAAFLKVTKGDEKFMSPSFDHGKPPKAISDIIEKILSIKSLFEKQ</sequence>
<organism evidence="1 2">
    <name type="scientific">Winogradskyella ouciana</name>
    <dbReference type="NCBI Taxonomy" id="2608631"/>
    <lineage>
        <taxon>Bacteria</taxon>
        <taxon>Pseudomonadati</taxon>
        <taxon>Bacteroidota</taxon>
        <taxon>Flavobacteriia</taxon>
        <taxon>Flavobacteriales</taxon>
        <taxon>Flavobacteriaceae</taxon>
        <taxon>Winogradskyella</taxon>
    </lineage>
</organism>
<name>A0A7K1GCL4_9FLAO</name>
<proteinExistence type="predicted"/>
<dbReference type="Proteomes" id="UP000447545">
    <property type="component" value="Unassembled WGS sequence"/>
</dbReference>